<dbReference type="Proteomes" id="UP000000662">
    <property type="component" value="Chromosome 3"/>
</dbReference>
<dbReference type="PROSITE" id="PS00012">
    <property type="entry name" value="PHOSPHOPANTETHEINE"/>
    <property type="match status" value="1"/>
</dbReference>
<evidence type="ECO:0000256" key="1">
    <source>
        <dbReference type="ARBA" id="ARBA00022450"/>
    </source>
</evidence>
<dbReference type="EMBL" id="CP000442">
    <property type="protein sequence ID" value="ABI91775.1"/>
    <property type="molecule type" value="Genomic_DNA"/>
</dbReference>
<dbReference type="SUPFAM" id="SSF47336">
    <property type="entry name" value="ACP-like"/>
    <property type="match status" value="1"/>
</dbReference>
<dbReference type="PROSITE" id="PS50075">
    <property type="entry name" value="CARRIER"/>
    <property type="match status" value="1"/>
</dbReference>
<dbReference type="InterPro" id="IPR006162">
    <property type="entry name" value="Ppantetheine_attach_site"/>
</dbReference>
<dbReference type="Gene3D" id="1.10.1200.10">
    <property type="entry name" value="ACP-like"/>
    <property type="match status" value="1"/>
</dbReference>
<sequence length="167" mass="18421">MTARPSTCAQLAENVHARERHARACGTFSSDNRSLSTGHAEPMMFSKQSESNLDISPCLNNMLFNRIGSSAMTTQTLAPNSNAVPQPDRASITTDDILAAIKTWMREQNLGEPSDLNATFSDSGFDSLDSVQLSFFLQDEFGVQIDETVLYNYPTFATLIDYVKARL</sequence>
<dbReference type="InterPro" id="IPR020806">
    <property type="entry name" value="PKS_PP-bd"/>
</dbReference>
<protein>
    <submittedName>
        <fullName evidence="4">Phosphopantetheine-binding protein</fullName>
    </submittedName>
</protein>
<evidence type="ECO:0000313" key="5">
    <source>
        <dbReference type="Proteomes" id="UP000000662"/>
    </source>
</evidence>
<dbReference type="AlphaFoldDB" id="Q0B248"/>
<accession>Q0B248</accession>
<evidence type="ECO:0000313" key="4">
    <source>
        <dbReference type="EMBL" id="ABI91775.1"/>
    </source>
</evidence>
<keyword evidence="1" id="KW-0596">Phosphopantetheine</keyword>
<keyword evidence="2" id="KW-0597">Phosphoprotein</keyword>
<evidence type="ECO:0000259" key="3">
    <source>
        <dbReference type="PROSITE" id="PS50075"/>
    </source>
</evidence>
<dbReference type="InterPro" id="IPR036736">
    <property type="entry name" value="ACP-like_sf"/>
</dbReference>
<reference evidence="4" key="1">
    <citation type="submission" date="2006-08" db="EMBL/GenBank/DDBJ databases">
        <title>Complete sequence of Chromosome 3 of Burkholderia cepacia AMMD.</title>
        <authorList>
            <consortium name="US DOE Joint Genome Institute"/>
            <person name="Copeland A."/>
            <person name="Lucas S."/>
            <person name="Lapidus A."/>
            <person name="Barry K."/>
            <person name="Detter J.C."/>
            <person name="Glavina del Rio T."/>
            <person name="Hammon N."/>
            <person name="Israni S."/>
            <person name="Pitluck S."/>
            <person name="Bruce D."/>
            <person name="Chain P."/>
            <person name="Malfatti S."/>
            <person name="Shin M."/>
            <person name="Vergez L."/>
            <person name="Schmutz J."/>
            <person name="Larimer F."/>
            <person name="Land M."/>
            <person name="Hauser L."/>
            <person name="Kyrpides N."/>
            <person name="Kim E."/>
            <person name="Parke J."/>
            <person name="Coenye T."/>
            <person name="Konstantinidis K."/>
            <person name="Ramette A."/>
            <person name="Tiedje J."/>
            <person name="Richardson P."/>
        </authorList>
    </citation>
    <scope>NUCLEOTIDE SEQUENCE</scope>
    <source>
        <strain evidence="4">AMMD</strain>
    </source>
</reference>
<keyword evidence="5" id="KW-1185">Reference proteome</keyword>
<dbReference type="InterPro" id="IPR009081">
    <property type="entry name" value="PP-bd_ACP"/>
</dbReference>
<dbReference type="SMART" id="SM00823">
    <property type="entry name" value="PKS_PP"/>
    <property type="match status" value="1"/>
</dbReference>
<evidence type="ECO:0000256" key="2">
    <source>
        <dbReference type="ARBA" id="ARBA00022553"/>
    </source>
</evidence>
<gene>
    <name evidence="4" type="ordered locus">Bamb_6231</name>
</gene>
<dbReference type="KEGG" id="bam:Bamb_6231"/>
<dbReference type="Pfam" id="PF00550">
    <property type="entry name" value="PP-binding"/>
    <property type="match status" value="1"/>
</dbReference>
<dbReference type="GO" id="GO:0031177">
    <property type="term" value="F:phosphopantetheine binding"/>
    <property type="evidence" value="ECO:0007669"/>
    <property type="project" value="InterPro"/>
</dbReference>
<organism evidence="4 5">
    <name type="scientific">Burkholderia ambifaria (strain ATCC BAA-244 / DSM 16087 / CCUG 44356 / LMG 19182 / AMMD)</name>
    <name type="common">Burkholderia cepacia (strain AMMD)</name>
    <dbReference type="NCBI Taxonomy" id="339670"/>
    <lineage>
        <taxon>Bacteria</taxon>
        <taxon>Pseudomonadati</taxon>
        <taxon>Pseudomonadota</taxon>
        <taxon>Betaproteobacteria</taxon>
        <taxon>Burkholderiales</taxon>
        <taxon>Burkholderiaceae</taxon>
        <taxon>Burkholderia</taxon>
        <taxon>Burkholderia cepacia complex</taxon>
    </lineage>
</organism>
<name>Q0B248_BURCM</name>
<proteinExistence type="predicted"/>
<feature type="domain" description="Carrier" evidence="3">
    <location>
        <begin position="91"/>
        <end position="167"/>
    </location>
</feature>